<comment type="caution">
    <text evidence="2">The sequence shown here is derived from an EMBL/GenBank/DDBJ whole genome shotgun (WGS) entry which is preliminary data.</text>
</comment>
<dbReference type="Gene3D" id="3.40.50.1820">
    <property type="entry name" value="alpha/beta hydrolase"/>
    <property type="match status" value="1"/>
</dbReference>
<evidence type="ECO:0000259" key="1">
    <source>
        <dbReference type="Pfam" id="PF01738"/>
    </source>
</evidence>
<protein>
    <submittedName>
        <fullName evidence="2">Carboxymethylenebutenolidase</fullName>
    </submittedName>
</protein>
<dbReference type="AlphaFoldDB" id="A0A2T1HQM4"/>
<gene>
    <name evidence="2" type="ORF">SLNSH_16080</name>
</gene>
<evidence type="ECO:0000313" key="3">
    <source>
        <dbReference type="Proteomes" id="UP000239772"/>
    </source>
</evidence>
<dbReference type="OrthoDB" id="9771666at2"/>
<keyword evidence="3" id="KW-1185">Reference proteome</keyword>
<dbReference type="PANTHER" id="PTHR46623:SF6">
    <property type="entry name" value="ALPHA_BETA-HYDROLASES SUPERFAMILY PROTEIN"/>
    <property type="match status" value="1"/>
</dbReference>
<name>A0A2T1HQM4_9HYPH</name>
<sequence length="222" mass="23839">MGEWIKLTAADGFTLDAWRSEPSGTPKGGVVVLQEIFGVNDHIRRVADGFAAEGYLAIAPALFDRAQPRVELGYSPEDGKQGMEIRARTTMDGALADVQAAVKAASEAGKVGVVGYCWGGSLAFMAAARVSDVSAAVGYYGGLIASNLNQIPKVPTILHFGEKDKHIPLTDVEKIQQAFPQMSIFVYPADHGFNCDARASYDKPSADLARARTLEFFADKLR</sequence>
<dbReference type="SUPFAM" id="SSF53474">
    <property type="entry name" value="alpha/beta-Hydrolases"/>
    <property type="match status" value="1"/>
</dbReference>
<dbReference type="PANTHER" id="PTHR46623">
    <property type="entry name" value="CARBOXYMETHYLENEBUTENOLIDASE-RELATED"/>
    <property type="match status" value="1"/>
</dbReference>
<organism evidence="2 3">
    <name type="scientific">Alsobacter soli</name>
    <dbReference type="NCBI Taxonomy" id="2109933"/>
    <lineage>
        <taxon>Bacteria</taxon>
        <taxon>Pseudomonadati</taxon>
        <taxon>Pseudomonadota</taxon>
        <taxon>Alphaproteobacteria</taxon>
        <taxon>Hyphomicrobiales</taxon>
        <taxon>Alsobacteraceae</taxon>
        <taxon>Alsobacter</taxon>
    </lineage>
</organism>
<dbReference type="Proteomes" id="UP000239772">
    <property type="component" value="Unassembled WGS sequence"/>
</dbReference>
<dbReference type="InterPro" id="IPR051049">
    <property type="entry name" value="Dienelactone_hydrolase-like"/>
</dbReference>
<dbReference type="Pfam" id="PF01738">
    <property type="entry name" value="DLH"/>
    <property type="match status" value="1"/>
</dbReference>
<dbReference type="InterPro" id="IPR029058">
    <property type="entry name" value="AB_hydrolase_fold"/>
</dbReference>
<proteinExistence type="predicted"/>
<dbReference type="GO" id="GO:0016787">
    <property type="term" value="F:hydrolase activity"/>
    <property type="evidence" value="ECO:0007669"/>
    <property type="project" value="InterPro"/>
</dbReference>
<dbReference type="EMBL" id="PVZS01000018">
    <property type="protein sequence ID" value="PSC03953.1"/>
    <property type="molecule type" value="Genomic_DNA"/>
</dbReference>
<feature type="domain" description="Dienelactone hydrolase" evidence="1">
    <location>
        <begin position="16"/>
        <end position="219"/>
    </location>
</feature>
<dbReference type="InterPro" id="IPR002925">
    <property type="entry name" value="Dienelactn_hydro"/>
</dbReference>
<accession>A0A2T1HQM4</accession>
<dbReference type="RefSeq" id="WP_106338033.1">
    <property type="nucleotide sequence ID" value="NZ_PVZS01000018.1"/>
</dbReference>
<reference evidence="3" key="1">
    <citation type="submission" date="2018-03" db="EMBL/GenBank/DDBJ databases">
        <authorList>
            <person name="Sun L."/>
            <person name="Liu H."/>
            <person name="Chen W."/>
            <person name="Huang K."/>
            <person name="Liu W."/>
            <person name="Gao X."/>
        </authorList>
    </citation>
    <scope>NUCLEOTIDE SEQUENCE [LARGE SCALE GENOMIC DNA]</scope>
    <source>
        <strain evidence="3">SH9</strain>
    </source>
</reference>
<evidence type="ECO:0000313" key="2">
    <source>
        <dbReference type="EMBL" id="PSC03953.1"/>
    </source>
</evidence>